<proteinExistence type="predicted"/>
<dbReference type="AlphaFoldDB" id="A0A7I7S460"/>
<keyword evidence="1" id="KW-0812">Transmembrane</keyword>
<organism evidence="2 3">
    <name type="scientific">Mycolicibacterium arabiense</name>
    <dbReference type="NCBI Taxonomy" id="1286181"/>
    <lineage>
        <taxon>Bacteria</taxon>
        <taxon>Bacillati</taxon>
        <taxon>Actinomycetota</taxon>
        <taxon>Actinomycetes</taxon>
        <taxon>Mycobacteriales</taxon>
        <taxon>Mycobacteriaceae</taxon>
        <taxon>Mycolicibacterium</taxon>
    </lineage>
</organism>
<accession>A0A7I7S460</accession>
<gene>
    <name evidence="2" type="ORF">MARA_51060</name>
</gene>
<geneLocation type="plasmid" evidence="3">
    <name>pjcm18538 dna</name>
</geneLocation>
<name>A0A7I7S460_9MYCO</name>
<keyword evidence="1" id="KW-0472">Membrane</keyword>
<feature type="transmembrane region" description="Helical" evidence="1">
    <location>
        <begin position="81"/>
        <end position="101"/>
    </location>
</feature>
<feature type="transmembrane region" description="Helical" evidence="1">
    <location>
        <begin position="113"/>
        <end position="137"/>
    </location>
</feature>
<protein>
    <recommendedName>
        <fullName evidence="4">Transmembrane protein</fullName>
    </recommendedName>
</protein>
<dbReference type="EMBL" id="AP022593">
    <property type="protein sequence ID" value="BBY51638.1"/>
    <property type="molecule type" value="Genomic_DNA"/>
</dbReference>
<dbReference type="RefSeq" id="WP_163922579.1">
    <property type="nucleotide sequence ID" value="NZ_AP022593.1"/>
</dbReference>
<keyword evidence="1" id="KW-1133">Transmembrane helix</keyword>
<evidence type="ECO:0008006" key="4">
    <source>
        <dbReference type="Google" id="ProtNLM"/>
    </source>
</evidence>
<dbReference type="KEGG" id="marz:MARA_51060"/>
<sequence length="144" mass="14606">MARLRPGWFVVLCAAVLLVSAWLPWLTTAAGGGGRANAIGGRNGQIGVPPDGFGIGQFIVVLSSTLIVAAAMAARGLSVRVASAVALGISVFIAVMVGFYYRLYVAPPVSAGYGLYIGAAVTVSAVVLSVLAVVAAWTGEGRRT</sequence>
<feature type="transmembrane region" description="Helical" evidence="1">
    <location>
        <begin position="53"/>
        <end position="74"/>
    </location>
</feature>
<dbReference type="Proteomes" id="UP000467428">
    <property type="component" value="Chromosome"/>
</dbReference>
<reference evidence="2 3" key="1">
    <citation type="journal article" date="2019" name="Emerg. Microbes Infect.">
        <title>Comprehensive subspecies identification of 175 nontuberculous mycobacteria species based on 7547 genomic profiles.</title>
        <authorList>
            <person name="Matsumoto Y."/>
            <person name="Kinjo T."/>
            <person name="Motooka D."/>
            <person name="Nabeya D."/>
            <person name="Jung N."/>
            <person name="Uechi K."/>
            <person name="Horii T."/>
            <person name="Iida T."/>
            <person name="Fujita J."/>
            <person name="Nakamura S."/>
        </authorList>
    </citation>
    <scope>NUCLEOTIDE SEQUENCE [LARGE SCALE GENOMIC DNA]</scope>
    <source>
        <strain evidence="2 3">JCM 18538</strain>
    </source>
</reference>
<evidence type="ECO:0000256" key="1">
    <source>
        <dbReference type="SAM" id="Phobius"/>
    </source>
</evidence>
<keyword evidence="3" id="KW-1185">Reference proteome</keyword>
<evidence type="ECO:0000313" key="2">
    <source>
        <dbReference type="EMBL" id="BBY51638.1"/>
    </source>
</evidence>
<evidence type="ECO:0000313" key="3">
    <source>
        <dbReference type="Proteomes" id="UP000467428"/>
    </source>
</evidence>